<dbReference type="Proteomes" id="UP000283509">
    <property type="component" value="Unassembled WGS sequence"/>
</dbReference>
<feature type="compositionally biased region" description="Polar residues" evidence="8">
    <location>
        <begin position="358"/>
        <end position="379"/>
    </location>
</feature>
<feature type="compositionally biased region" description="Polar residues" evidence="8">
    <location>
        <begin position="388"/>
        <end position="403"/>
    </location>
</feature>
<feature type="domain" description="C2H2-type" evidence="9">
    <location>
        <begin position="629"/>
        <end position="656"/>
    </location>
</feature>
<gene>
    <name evidence="10" type="ORF">C7M84_020091</name>
</gene>
<dbReference type="FunFam" id="3.30.160.60:FF:000100">
    <property type="entry name" value="Zinc finger 45-like"/>
    <property type="match status" value="1"/>
</dbReference>
<reference evidence="10 11" key="2">
    <citation type="submission" date="2019-01" db="EMBL/GenBank/DDBJ databases">
        <title>The decoding of complex shrimp genome reveals the adaptation for benthos swimmer, frequently molting mechanism and breeding impact on genome.</title>
        <authorList>
            <person name="Sun Y."/>
            <person name="Gao Y."/>
            <person name="Yu Y."/>
        </authorList>
    </citation>
    <scope>NUCLEOTIDE SEQUENCE [LARGE SCALE GENOMIC DNA]</scope>
    <source>
        <tissue evidence="10">Muscle</tissue>
    </source>
</reference>
<keyword evidence="4 7" id="KW-0863">Zinc-finger</keyword>
<feature type="compositionally biased region" description="Polar residues" evidence="8">
    <location>
        <begin position="462"/>
        <end position="475"/>
    </location>
</feature>
<dbReference type="Gene3D" id="3.30.160.60">
    <property type="entry name" value="Classic Zinc Finger"/>
    <property type="match status" value="3"/>
</dbReference>
<dbReference type="SUPFAM" id="SSF57667">
    <property type="entry name" value="beta-beta-alpha zinc fingers"/>
    <property type="match status" value="2"/>
</dbReference>
<dbReference type="InterPro" id="IPR036236">
    <property type="entry name" value="Znf_C2H2_sf"/>
</dbReference>
<feature type="domain" description="C2H2-type" evidence="9">
    <location>
        <begin position="683"/>
        <end position="711"/>
    </location>
</feature>
<feature type="compositionally biased region" description="Acidic residues" evidence="8">
    <location>
        <begin position="843"/>
        <end position="852"/>
    </location>
</feature>
<feature type="domain" description="C2H2-type" evidence="9">
    <location>
        <begin position="712"/>
        <end position="739"/>
    </location>
</feature>
<dbReference type="SMART" id="SM00355">
    <property type="entry name" value="ZnF_C2H2"/>
    <property type="match status" value="6"/>
</dbReference>
<evidence type="ECO:0000256" key="4">
    <source>
        <dbReference type="ARBA" id="ARBA00022771"/>
    </source>
</evidence>
<evidence type="ECO:0000313" key="10">
    <source>
        <dbReference type="EMBL" id="ROT62082.1"/>
    </source>
</evidence>
<keyword evidence="5" id="KW-0862">Zinc</keyword>
<keyword evidence="3" id="KW-0677">Repeat</keyword>
<comment type="subcellular location">
    <subcellularLocation>
        <location evidence="1">Nucleus</location>
    </subcellularLocation>
</comment>
<accession>A0A423SCV0</accession>
<dbReference type="GO" id="GO:0008270">
    <property type="term" value="F:zinc ion binding"/>
    <property type="evidence" value="ECO:0007669"/>
    <property type="project" value="UniProtKB-KW"/>
</dbReference>
<feature type="region of interest" description="Disordered" evidence="8">
    <location>
        <begin position="761"/>
        <end position="827"/>
    </location>
</feature>
<reference evidence="10 11" key="1">
    <citation type="submission" date="2018-04" db="EMBL/GenBank/DDBJ databases">
        <authorList>
            <person name="Zhang X."/>
            <person name="Yuan J."/>
            <person name="Li F."/>
            <person name="Xiang J."/>
        </authorList>
    </citation>
    <scope>NUCLEOTIDE SEQUENCE [LARGE SCALE GENOMIC DNA]</scope>
    <source>
        <tissue evidence="10">Muscle</tissue>
    </source>
</reference>
<keyword evidence="6" id="KW-0539">Nucleus</keyword>
<dbReference type="PROSITE" id="PS50157">
    <property type="entry name" value="ZINC_FINGER_C2H2_2"/>
    <property type="match status" value="5"/>
</dbReference>
<comment type="caution">
    <text evidence="10">The sequence shown here is derived from an EMBL/GenBank/DDBJ whole genome shotgun (WGS) entry which is preliminary data.</text>
</comment>
<dbReference type="Pfam" id="PF00096">
    <property type="entry name" value="zf-C2H2"/>
    <property type="match status" value="2"/>
</dbReference>
<evidence type="ECO:0000256" key="1">
    <source>
        <dbReference type="ARBA" id="ARBA00004123"/>
    </source>
</evidence>
<dbReference type="GO" id="GO:0005634">
    <property type="term" value="C:nucleus"/>
    <property type="evidence" value="ECO:0007669"/>
    <property type="project" value="UniProtKB-SubCell"/>
</dbReference>
<feature type="region of interest" description="Disordered" evidence="8">
    <location>
        <begin position="843"/>
        <end position="895"/>
    </location>
</feature>
<feature type="compositionally biased region" description="Acidic residues" evidence="8">
    <location>
        <begin position="337"/>
        <end position="346"/>
    </location>
</feature>
<feature type="compositionally biased region" description="Polar residues" evidence="8">
    <location>
        <begin position="762"/>
        <end position="771"/>
    </location>
</feature>
<evidence type="ECO:0000256" key="8">
    <source>
        <dbReference type="SAM" id="MobiDB-lite"/>
    </source>
</evidence>
<dbReference type="PROSITE" id="PS00028">
    <property type="entry name" value="ZINC_FINGER_C2H2_1"/>
    <property type="match status" value="4"/>
</dbReference>
<dbReference type="InterPro" id="IPR013087">
    <property type="entry name" value="Znf_C2H2_type"/>
</dbReference>
<feature type="domain" description="C2H2-type" evidence="9">
    <location>
        <begin position="657"/>
        <end position="685"/>
    </location>
</feature>
<feature type="domain" description="C2H2-type" evidence="9">
    <location>
        <begin position="740"/>
        <end position="768"/>
    </location>
</feature>
<feature type="compositionally biased region" description="Basic and acidic residues" evidence="8">
    <location>
        <begin position="876"/>
        <end position="892"/>
    </location>
</feature>
<evidence type="ECO:0000256" key="3">
    <source>
        <dbReference type="ARBA" id="ARBA00022737"/>
    </source>
</evidence>
<keyword evidence="2" id="KW-0479">Metal-binding</keyword>
<dbReference type="PANTHER" id="PTHR24406">
    <property type="entry name" value="TRANSCRIPTIONAL REPRESSOR CTCFL-RELATED"/>
    <property type="match status" value="1"/>
</dbReference>
<feature type="compositionally biased region" description="Low complexity" evidence="8">
    <location>
        <begin position="404"/>
        <end position="420"/>
    </location>
</feature>
<dbReference type="OrthoDB" id="5411773at2759"/>
<feature type="compositionally biased region" description="Basic and acidic residues" evidence="8">
    <location>
        <begin position="306"/>
        <end position="316"/>
    </location>
</feature>
<proteinExistence type="predicted"/>
<organism evidence="10 11">
    <name type="scientific">Penaeus vannamei</name>
    <name type="common">Whiteleg shrimp</name>
    <name type="synonym">Litopenaeus vannamei</name>
    <dbReference type="NCBI Taxonomy" id="6689"/>
    <lineage>
        <taxon>Eukaryota</taxon>
        <taxon>Metazoa</taxon>
        <taxon>Ecdysozoa</taxon>
        <taxon>Arthropoda</taxon>
        <taxon>Crustacea</taxon>
        <taxon>Multicrustacea</taxon>
        <taxon>Malacostraca</taxon>
        <taxon>Eumalacostraca</taxon>
        <taxon>Eucarida</taxon>
        <taxon>Decapoda</taxon>
        <taxon>Dendrobranchiata</taxon>
        <taxon>Penaeoidea</taxon>
        <taxon>Penaeidae</taxon>
        <taxon>Penaeus</taxon>
    </lineage>
</organism>
<dbReference type="EMBL" id="QCYY01003837">
    <property type="protein sequence ID" value="ROT62082.1"/>
    <property type="molecule type" value="Genomic_DNA"/>
</dbReference>
<evidence type="ECO:0000256" key="5">
    <source>
        <dbReference type="ARBA" id="ARBA00022833"/>
    </source>
</evidence>
<sequence length="997" mass="109458">MVATASAAVDPTPSCSVIYGNHPSSQSALAAHLMAHHKKELAGGWCVLCGQWSHSLLSHVFGHSFLKVNTSHFPCHFCHDALVGQDFLSWVVHSWTTHVFPCPFPTCIMNHGEGQDDKMKGRTVLATADLLLSHIKTNHLPGDGALSLDEVSVILQWIRGGQGGLLMSQDALKLDSSWHSHTDASLQQHRTTCHGLRSWDALWTRLKHKQQQKSSQLGQMSEVDGSVMLVGIGQHGGIIAKCDPSMSISSLMETSPILSQETSTTPTTDHGSPATTKKELNTVTEDAKALKNQKLKCNAENPEMPDTTKKETEENASRVIAPPVTSFEDEACKGDEINDDSEEDSGSEPPLQIDTAAASPSSPRESYPHSPTSNISSPPSYHIAPNVETATKPSEVNADSVSTSKAEVSSVAKPKVVATKTAKDKKANKDGSTPTFELVDALNSVVAHTIRTMTEAITEQLQQTNDVSKSKTPVEQATPKPDPGSQAIQEIENIPKKKGNIKEKVGRRGEPKPPPKGLGENADIDEASVAENILQDLNDKFNGQCVGCGVSVLLPRLSDHVKEAHPQAQVNCTCGGFQGALNEFLVHSFHLSHLPSEARPIVLATPDGVQKTMVVLEARTSPPSMGYTYPCFKCGKRFKQEKSRQLHYNLCKLEKKFECDVCGEKFVRDHHLVKHKEWKHNPQTCPHCGKCFTSEVSLTQHVLHIHKKQLTHKCEHCGDRFSTRSRLRVHVRIHTGERPHSCQRCPKSFVSRNLLAKHLASDHQTANYQSDSSEDLSKYKSRKHRSSVDRPPVPKNASDSESETSDCEGNEDKDSRVNKQDDDDKAAEEEFQTRLVMLAMTESDLETSDSESDVAPASQKRSADPLPEQEAQLESHQLDIQRSHTEQRRKNLVDSSSGVVGAIGGAVEENQTSPVVREEMAQIMDRAVGVRCGPCHQTWSDSAGKLLHMYLVHPHGQCFPMEHFGVYVGWCSVKMVPTISISTMLTKLSVPSMLVVR</sequence>
<evidence type="ECO:0000256" key="6">
    <source>
        <dbReference type="ARBA" id="ARBA00023242"/>
    </source>
</evidence>
<feature type="compositionally biased region" description="Acidic residues" evidence="8">
    <location>
        <begin position="800"/>
        <end position="809"/>
    </location>
</feature>
<feature type="compositionally biased region" description="Basic and acidic residues" evidence="8">
    <location>
        <begin position="276"/>
        <end position="289"/>
    </location>
</feature>
<name>A0A423SCV0_PENVA</name>
<evidence type="ECO:0000313" key="11">
    <source>
        <dbReference type="Proteomes" id="UP000283509"/>
    </source>
</evidence>
<keyword evidence="11" id="KW-1185">Reference proteome</keyword>
<feature type="compositionally biased region" description="Basic and acidic residues" evidence="8">
    <location>
        <begin position="810"/>
        <end position="822"/>
    </location>
</feature>
<protein>
    <recommendedName>
        <fullName evidence="9">C2H2-type domain-containing protein</fullName>
    </recommendedName>
</protein>
<dbReference type="InterPro" id="IPR050888">
    <property type="entry name" value="ZnF_C2H2-type_TF"/>
</dbReference>
<feature type="region of interest" description="Disordered" evidence="8">
    <location>
        <begin position="462"/>
        <end position="522"/>
    </location>
</feature>
<feature type="compositionally biased region" description="Polar residues" evidence="8">
    <location>
        <begin position="258"/>
        <end position="275"/>
    </location>
</feature>
<evidence type="ECO:0000259" key="9">
    <source>
        <dbReference type="PROSITE" id="PS50157"/>
    </source>
</evidence>
<feature type="compositionally biased region" description="Basic and acidic residues" evidence="8">
    <location>
        <begin position="500"/>
        <end position="513"/>
    </location>
</feature>
<dbReference type="AlphaFoldDB" id="A0A423SCV0"/>
<feature type="region of interest" description="Disordered" evidence="8">
    <location>
        <begin position="258"/>
        <end position="434"/>
    </location>
</feature>
<evidence type="ECO:0000256" key="2">
    <source>
        <dbReference type="ARBA" id="ARBA00022723"/>
    </source>
</evidence>
<evidence type="ECO:0000256" key="7">
    <source>
        <dbReference type="PROSITE-ProRule" id="PRU00042"/>
    </source>
</evidence>